<feature type="region of interest" description="Disordered" evidence="5">
    <location>
        <begin position="112"/>
        <end position="136"/>
    </location>
</feature>
<dbReference type="GO" id="GO:0005730">
    <property type="term" value="C:nucleolus"/>
    <property type="evidence" value="ECO:0007669"/>
    <property type="project" value="UniProtKB-SubCell"/>
</dbReference>
<keyword evidence="4" id="KW-0539">Nucleus</keyword>
<evidence type="ECO:0000313" key="7">
    <source>
        <dbReference type="Proteomes" id="UP001375240"/>
    </source>
</evidence>
<dbReference type="EC" id="2.1.1.-" evidence="4"/>
<comment type="subcellular location">
    <subcellularLocation>
        <location evidence="4">Nucleus</location>
        <location evidence="4">Nucleolus</location>
    </subcellularLocation>
</comment>
<feature type="region of interest" description="Disordered" evidence="5">
    <location>
        <begin position="252"/>
        <end position="276"/>
    </location>
</feature>
<keyword evidence="7" id="KW-1185">Reference proteome</keyword>
<dbReference type="HAMAP" id="MF_03044">
    <property type="entry name" value="BMT2"/>
    <property type="match status" value="1"/>
</dbReference>
<feature type="compositionally biased region" description="Basic residues" evidence="5">
    <location>
        <begin position="1"/>
        <end position="11"/>
    </location>
</feature>
<dbReference type="EMBL" id="JAVHNQ010000004">
    <property type="protein sequence ID" value="KAK6349765.1"/>
    <property type="molecule type" value="Genomic_DNA"/>
</dbReference>
<accession>A0AAV9V1F0</accession>
<organism evidence="6 7">
    <name type="scientific">Orbilia brochopaga</name>
    <dbReference type="NCBI Taxonomy" id="3140254"/>
    <lineage>
        <taxon>Eukaryota</taxon>
        <taxon>Fungi</taxon>
        <taxon>Dikarya</taxon>
        <taxon>Ascomycota</taxon>
        <taxon>Pezizomycotina</taxon>
        <taxon>Orbiliomycetes</taxon>
        <taxon>Orbiliales</taxon>
        <taxon>Orbiliaceae</taxon>
        <taxon>Orbilia</taxon>
    </lineage>
</organism>
<comment type="caution">
    <text evidence="6">The sequence shown here is derived from an EMBL/GenBank/DDBJ whole genome shotgun (WGS) entry which is preliminary data.</text>
</comment>
<evidence type="ECO:0000256" key="2">
    <source>
        <dbReference type="ARBA" id="ARBA00022679"/>
    </source>
</evidence>
<keyword evidence="2 4" id="KW-0808">Transferase</keyword>
<evidence type="ECO:0000256" key="1">
    <source>
        <dbReference type="ARBA" id="ARBA00022603"/>
    </source>
</evidence>
<evidence type="ECO:0000256" key="3">
    <source>
        <dbReference type="ARBA" id="ARBA00022691"/>
    </source>
</evidence>
<feature type="region of interest" description="Disordered" evidence="5">
    <location>
        <begin position="1"/>
        <end position="32"/>
    </location>
</feature>
<dbReference type="Proteomes" id="UP001375240">
    <property type="component" value="Unassembled WGS sequence"/>
</dbReference>
<sequence>MPSTKRKKRKPTSTLLSRRQSSIAIPSDKPLPSKLSRRLIRSHHTTQKRIHQALQQNDTATATALTSTLASTGGLAAYQRASVSGQSSKRGGDSSKVLVDWFLELNLNINVSHNPQSDGSTTANNNTNTNDEHARPRPRLLEIGCLSPSNAIHAFFPRTRRTLMDLNSLHPEILKQDFMTFPVPAGPPALPPTGITSTSNTAAAGEVCEEACEEGYDIISCSLVLNYVPTPAGRGDMLKRIARFAAHNLHRRTLHQQPVDNSNGTSSGNTTNGNGSDSGGNAVFPALFLVLPAPCVTNSRYLTEDHLQRIMASLGYELLRRKLSPKLAYYLWRYVGNGTGGTFKKVELRPGGKRNNFAIVVE</sequence>
<feature type="binding site" evidence="4">
    <location>
        <position position="165"/>
    </location>
    <ligand>
        <name>S-adenosyl-L-methionine</name>
        <dbReference type="ChEBI" id="CHEBI:59789"/>
    </ligand>
</feature>
<dbReference type="GO" id="GO:0016433">
    <property type="term" value="F:rRNA (adenine) methyltransferase activity"/>
    <property type="evidence" value="ECO:0007669"/>
    <property type="project" value="UniProtKB-UniRule"/>
</dbReference>
<feature type="compositionally biased region" description="Low complexity" evidence="5">
    <location>
        <begin position="260"/>
        <end position="276"/>
    </location>
</feature>
<keyword evidence="3 4" id="KW-0949">S-adenosyl-L-methionine</keyword>
<reference evidence="6 7" key="1">
    <citation type="submission" date="2019-10" db="EMBL/GenBank/DDBJ databases">
        <authorList>
            <person name="Palmer J.M."/>
        </authorList>
    </citation>
    <scope>NUCLEOTIDE SEQUENCE [LARGE SCALE GENOMIC DNA]</scope>
    <source>
        <strain evidence="6 7">TWF696</strain>
    </source>
</reference>
<dbReference type="PANTHER" id="PTHR21008:SF1">
    <property type="entry name" value="25S RRNA (ADENINE(2142)-N(1))-METHYLTRANSFERASE"/>
    <property type="match status" value="1"/>
</dbReference>
<dbReference type="Pfam" id="PF11968">
    <property type="entry name" value="Bmt2"/>
    <property type="match status" value="2"/>
</dbReference>
<dbReference type="AlphaFoldDB" id="A0AAV9V1F0"/>
<keyword evidence="1 4" id="KW-0489">Methyltransferase</keyword>
<gene>
    <name evidence="6" type="ORF">TWF696_006041</name>
</gene>
<feature type="binding site" evidence="4">
    <location>
        <position position="144"/>
    </location>
    <ligand>
        <name>S-adenosyl-L-methionine</name>
        <dbReference type="ChEBI" id="CHEBI:59789"/>
    </ligand>
</feature>
<evidence type="ECO:0000256" key="5">
    <source>
        <dbReference type="SAM" id="MobiDB-lite"/>
    </source>
</evidence>
<dbReference type="PANTHER" id="PTHR21008">
    <property type="entry name" value="S-ADENOSYLMETHIONINE SENSOR UPSTREAM OF MTORC1-RELATED"/>
    <property type="match status" value="1"/>
</dbReference>
<comment type="function">
    <text evidence="4">S-adenosyl-L-methionine-dependent methyltransferase that specifically methylates the N(1) position of an adenine present in helix 65 in 25S rRNA.</text>
</comment>
<evidence type="ECO:0000313" key="6">
    <source>
        <dbReference type="EMBL" id="KAK6349765.1"/>
    </source>
</evidence>
<proteinExistence type="inferred from homology"/>
<evidence type="ECO:0000256" key="4">
    <source>
        <dbReference type="HAMAP-Rule" id="MF_03044"/>
    </source>
</evidence>
<comment type="similarity">
    <text evidence="4">Belongs to the BMT2 family.</text>
</comment>
<name>A0AAV9V1F0_9PEZI</name>
<protein>
    <recommendedName>
        <fullName evidence="4">25S rRNA adenine-N(1) methyltransferase</fullName>
        <ecNumber evidence="4">2.1.1.-</ecNumber>
    </recommendedName>
</protein>
<dbReference type="InterPro" id="IPR021867">
    <property type="entry name" value="Bmt2/SAMTOR"/>
</dbReference>